<name>A0AAU7LLZ1_9BURK</name>
<dbReference type="AlphaFoldDB" id="A0AAU7LLZ1"/>
<reference evidence="1" key="1">
    <citation type="submission" date="2024-05" db="EMBL/GenBank/DDBJ databases">
        <authorList>
            <person name="Bunk B."/>
            <person name="Swiderski J."/>
            <person name="Sproer C."/>
            <person name="Thiel V."/>
        </authorList>
    </citation>
    <scope>NUCLEOTIDE SEQUENCE</scope>
    <source>
        <strain evidence="1">DSM 17735</strain>
    </source>
</reference>
<proteinExistence type="predicted"/>
<organism evidence="1">
    <name type="scientific">Polaromonas hydrogenivorans</name>
    <dbReference type="NCBI Taxonomy" id="335476"/>
    <lineage>
        <taxon>Bacteria</taxon>
        <taxon>Pseudomonadati</taxon>
        <taxon>Pseudomonadota</taxon>
        <taxon>Betaproteobacteria</taxon>
        <taxon>Burkholderiales</taxon>
        <taxon>Comamonadaceae</taxon>
        <taxon>Polaromonas</taxon>
    </lineage>
</organism>
<dbReference type="EMBL" id="CP157675">
    <property type="protein sequence ID" value="XBP68626.1"/>
    <property type="molecule type" value="Genomic_DNA"/>
</dbReference>
<protein>
    <submittedName>
        <fullName evidence="1">Uncharacterized protein</fullName>
    </submittedName>
</protein>
<accession>A0AAU7LLZ1</accession>
<evidence type="ECO:0000313" key="1">
    <source>
        <dbReference type="EMBL" id="XBP68626.1"/>
    </source>
</evidence>
<sequence length="109" mass="12086">MSQTTQPYTIKMVNAIGLSAAERSAAELRFRMALESSVGGREFVVPTLQACMLARSLISHLAPEELAHADHDAEREVITLWENAEDKAIMTALKPLNRDMGEARFEINT</sequence>
<dbReference type="RefSeq" id="WP_349276641.1">
    <property type="nucleotide sequence ID" value="NZ_CBCSCU010000011.1"/>
</dbReference>
<gene>
    <name evidence="1" type="ORF">ABLV49_11945</name>
</gene>